<evidence type="ECO:0000313" key="1">
    <source>
        <dbReference type="EMBL" id="GFU48756.1"/>
    </source>
</evidence>
<keyword evidence="2" id="KW-1185">Reference proteome</keyword>
<protein>
    <submittedName>
        <fullName evidence="1">Uncharacterized protein</fullName>
    </submittedName>
</protein>
<dbReference type="OrthoDB" id="8052806at2759"/>
<evidence type="ECO:0000313" key="2">
    <source>
        <dbReference type="Proteomes" id="UP000887013"/>
    </source>
</evidence>
<organism evidence="1 2">
    <name type="scientific">Nephila pilipes</name>
    <name type="common">Giant wood spider</name>
    <name type="synonym">Nephila maculata</name>
    <dbReference type="NCBI Taxonomy" id="299642"/>
    <lineage>
        <taxon>Eukaryota</taxon>
        <taxon>Metazoa</taxon>
        <taxon>Ecdysozoa</taxon>
        <taxon>Arthropoda</taxon>
        <taxon>Chelicerata</taxon>
        <taxon>Arachnida</taxon>
        <taxon>Araneae</taxon>
        <taxon>Araneomorphae</taxon>
        <taxon>Entelegynae</taxon>
        <taxon>Araneoidea</taxon>
        <taxon>Nephilidae</taxon>
        <taxon>Nephila</taxon>
    </lineage>
</organism>
<reference evidence="1" key="1">
    <citation type="submission" date="2020-08" db="EMBL/GenBank/DDBJ databases">
        <title>Multicomponent nature underlies the extraordinary mechanical properties of spider dragline silk.</title>
        <authorList>
            <person name="Kono N."/>
            <person name="Nakamura H."/>
            <person name="Mori M."/>
            <person name="Yoshida Y."/>
            <person name="Ohtoshi R."/>
            <person name="Malay A.D."/>
            <person name="Moran D.A.P."/>
            <person name="Tomita M."/>
            <person name="Numata K."/>
            <person name="Arakawa K."/>
        </authorList>
    </citation>
    <scope>NUCLEOTIDE SEQUENCE</scope>
</reference>
<comment type="caution">
    <text evidence="1">The sequence shown here is derived from an EMBL/GenBank/DDBJ whole genome shotgun (WGS) entry which is preliminary data.</text>
</comment>
<dbReference type="AlphaFoldDB" id="A0A8X6UTF2"/>
<sequence>MGLVESKFCFVVAGSYSDELLNEESFSPSHCFFFLRVSIASKCLDQLWRRLNREPKLKVLYTQFIEEPLSLGHMEKVLNIDEITSDDGFFLPHHGVLRSGNRALP</sequence>
<accession>A0A8X6UTF2</accession>
<dbReference type="EMBL" id="BMAW01037509">
    <property type="protein sequence ID" value="GFU48756.1"/>
    <property type="molecule type" value="Genomic_DNA"/>
</dbReference>
<proteinExistence type="predicted"/>
<name>A0A8X6UTF2_NEPPI</name>
<gene>
    <name evidence="1" type="ORF">NPIL_165961</name>
</gene>
<dbReference type="Proteomes" id="UP000887013">
    <property type="component" value="Unassembled WGS sequence"/>
</dbReference>